<dbReference type="PROSITE" id="PS51257">
    <property type="entry name" value="PROKAR_LIPOPROTEIN"/>
    <property type="match status" value="1"/>
</dbReference>
<sequence length="242" mass="27276">MPIKFKNPSLLLLIFLTFVACSDSEANNVIAKIPEASGISFCEDSNTLVVANDEGTFYELSLTGKIIFEHKLGKYDLEGVVCEAEEFIFAVEDGAILKVNRKTLKSKKLKLKGKDFKLSKKAGIEGIAKIDDVYYLSIQAKKKKDSKLLIVKRGANYAKVIKTIEHGIIDSAGLEFHEKKFYVVSDNKDKLYIYDLKREKILKKIKLPKFAQEGITFDNKGNVYFADDDGAVLKYTKKELKL</sequence>
<proteinExistence type="predicted"/>
<dbReference type="SUPFAM" id="SSF50969">
    <property type="entry name" value="YVTN repeat-like/Quinoprotein amine dehydrogenase"/>
    <property type="match status" value="1"/>
</dbReference>
<protein>
    <recommendedName>
        <fullName evidence="6">Periplasmic nitrate reductase component NapL</fullName>
    </recommendedName>
</protein>
<dbReference type="InterPro" id="IPR011044">
    <property type="entry name" value="Quino_amine_DH_bsu"/>
</dbReference>
<reference evidence="5" key="1">
    <citation type="submission" date="2020-01" db="EMBL/GenBank/DDBJ databases">
        <authorList>
            <person name="Meier V. D."/>
            <person name="Meier V D."/>
        </authorList>
    </citation>
    <scope>NUCLEOTIDE SEQUENCE</scope>
    <source>
        <strain evidence="5">HLG_WM_MAG_05</strain>
    </source>
</reference>
<feature type="chain" id="PRO_5027932623" description="Periplasmic nitrate reductase component NapL" evidence="4">
    <location>
        <begin position="23"/>
        <end position="242"/>
    </location>
</feature>
<gene>
    <name evidence="5" type="ORF">HELGO_WM5710</name>
</gene>
<keyword evidence="3" id="KW-0472">Membrane</keyword>
<dbReference type="GO" id="GO:0005886">
    <property type="term" value="C:plasma membrane"/>
    <property type="evidence" value="ECO:0007669"/>
    <property type="project" value="UniProtKB-SubCell"/>
</dbReference>
<evidence type="ECO:0000256" key="3">
    <source>
        <dbReference type="ARBA" id="ARBA00023136"/>
    </source>
</evidence>
<name>A0A6S6TT42_9BACT</name>
<accession>A0A6S6TT42</accession>
<evidence type="ECO:0000256" key="2">
    <source>
        <dbReference type="ARBA" id="ARBA00022475"/>
    </source>
</evidence>
<dbReference type="Gene3D" id="2.130.10.10">
    <property type="entry name" value="YVTN repeat-like/Quinoprotein amine dehydrogenase"/>
    <property type="match status" value="1"/>
</dbReference>
<dbReference type="InterPro" id="IPR009722">
    <property type="entry name" value="YjiK/CarP"/>
</dbReference>
<keyword evidence="2" id="KW-1003">Cell membrane</keyword>
<dbReference type="EMBL" id="CACVAU010000064">
    <property type="protein sequence ID" value="CAA6822505.1"/>
    <property type="molecule type" value="Genomic_DNA"/>
</dbReference>
<feature type="signal peptide" evidence="4">
    <location>
        <begin position="1"/>
        <end position="22"/>
    </location>
</feature>
<comment type="subcellular location">
    <subcellularLocation>
        <location evidence="1">Cell membrane</location>
    </subcellularLocation>
</comment>
<evidence type="ECO:0000313" key="5">
    <source>
        <dbReference type="EMBL" id="CAA6822505.1"/>
    </source>
</evidence>
<evidence type="ECO:0000256" key="4">
    <source>
        <dbReference type="SAM" id="SignalP"/>
    </source>
</evidence>
<evidence type="ECO:0008006" key="6">
    <source>
        <dbReference type="Google" id="ProtNLM"/>
    </source>
</evidence>
<organism evidence="5">
    <name type="scientific">uncultured Sulfurovum sp</name>
    <dbReference type="NCBI Taxonomy" id="269237"/>
    <lineage>
        <taxon>Bacteria</taxon>
        <taxon>Pseudomonadati</taxon>
        <taxon>Campylobacterota</taxon>
        <taxon>Epsilonproteobacteria</taxon>
        <taxon>Campylobacterales</taxon>
        <taxon>Sulfurovaceae</taxon>
        <taxon>Sulfurovum</taxon>
        <taxon>environmental samples</taxon>
    </lineage>
</organism>
<evidence type="ECO:0000256" key="1">
    <source>
        <dbReference type="ARBA" id="ARBA00004236"/>
    </source>
</evidence>
<dbReference type="AlphaFoldDB" id="A0A6S6TT42"/>
<dbReference type="InterPro" id="IPR015943">
    <property type="entry name" value="WD40/YVTN_repeat-like_dom_sf"/>
</dbReference>
<dbReference type="Pfam" id="PF06977">
    <property type="entry name" value="SdiA-regulated"/>
    <property type="match status" value="1"/>
</dbReference>
<keyword evidence="4" id="KW-0732">Signal</keyword>